<name>A0A0E9VWI6_ANGAN</name>
<sequence>MSYCKRVRPVIGNSTKSVIDYCQSVKNRRTLYRFTG</sequence>
<protein>
    <submittedName>
        <fullName evidence="1">Uncharacterized protein</fullName>
    </submittedName>
</protein>
<evidence type="ECO:0000313" key="1">
    <source>
        <dbReference type="EMBL" id="JAH81670.1"/>
    </source>
</evidence>
<dbReference type="EMBL" id="GBXM01026907">
    <property type="protein sequence ID" value="JAH81670.1"/>
    <property type="molecule type" value="Transcribed_RNA"/>
</dbReference>
<organism evidence="1">
    <name type="scientific">Anguilla anguilla</name>
    <name type="common">European freshwater eel</name>
    <name type="synonym">Muraena anguilla</name>
    <dbReference type="NCBI Taxonomy" id="7936"/>
    <lineage>
        <taxon>Eukaryota</taxon>
        <taxon>Metazoa</taxon>
        <taxon>Chordata</taxon>
        <taxon>Craniata</taxon>
        <taxon>Vertebrata</taxon>
        <taxon>Euteleostomi</taxon>
        <taxon>Actinopterygii</taxon>
        <taxon>Neopterygii</taxon>
        <taxon>Teleostei</taxon>
        <taxon>Anguilliformes</taxon>
        <taxon>Anguillidae</taxon>
        <taxon>Anguilla</taxon>
    </lineage>
</organism>
<accession>A0A0E9VWI6</accession>
<reference evidence="1" key="2">
    <citation type="journal article" date="2015" name="Fish Shellfish Immunol.">
        <title>Early steps in the European eel (Anguilla anguilla)-Vibrio vulnificus interaction in the gills: Role of the RtxA13 toxin.</title>
        <authorList>
            <person name="Callol A."/>
            <person name="Pajuelo D."/>
            <person name="Ebbesson L."/>
            <person name="Teles M."/>
            <person name="MacKenzie S."/>
            <person name="Amaro C."/>
        </authorList>
    </citation>
    <scope>NUCLEOTIDE SEQUENCE</scope>
</reference>
<proteinExistence type="predicted"/>
<reference evidence="1" key="1">
    <citation type="submission" date="2014-11" db="EMBL/GenBank/DDBJ databases">
        <authorList>
            <person name="Amaro Gonzalez C."/>
        </authorList>
    </citation>
    <scope>NUCLEOTIDE SEQUENCE</scope>
</reference>
<dbReference type="AlphaFoldDB" id="A0A0E9VWI6"/>